<evidence type="ECO:0000313" key="3">
    <source>
        <dbReference type="Proteomes" id="UP001196413"/>
    </source>
</evidence>
<feature type="compositionally biased region" description="Basic residues" evidence="1">
    <location>
        <begin position="95"/>
        <end position="108"/>
    </location>
</feature>
<proteinExistence type="predicted"/>
<sequence length="108" mass="13285">MYRTARNVCTRKEWREGLRLPREKREAVLRLCRYDTEFEHKVLMVQYGIKDKEEIGKNKEKLEKRKNEKAAVNKEKMQKTMKEEGIVSKESSEKRRPRKEKWKRCRKK</sequence>
<gene>
    <name evidence="2" type="ORF">KIN20_018466</name>
</gene>
<organism evidence="2 3">
    <name type="scientific">Parelaphostrongylus tenuis</name>
    <name type="common">Meningeal worm</name>
    <dbReference type="NCBI Taxonomy" id="148309"/>
    <lineage>
        <taxon>Eukaryota</taxon>
        <taxon>Metazoa</taxon>
        <taxon>Ecdysozoa</taxon>
        <taxon>Nematoda</taxon>
        <taxon>Chromadorea</taxon>
        <taxon>Rhabditida</taxon>
        <taxon>Rhabditina</taxon>
        <taxon>Rhabditomorpha</taxon>
        <taxon>Strongyloidea</taxon>
        <taxon>Metastrongylidae</taxon>
        <taxon>Parelaphostrongylus</taxon>
    </lineage>
</organism>
<feature type="region of interest" description="Disordered" evidence="1">
    <location>
        <begin position="60"/>
        <end position="108"/>
    </location>
</feature>
<feature type="compositionally biased region" description="Basic and acidic residues" evidence="1">
    <location>
        <begin position="60"/>
        <end position="94"/>
    </location>
</feature>
<protein>
    <submittedName>
        <fullName evidence="2">Uncharacterized protein</fullName>
    </submittedName>
</protein>
<name>A0AAD5QRF7_PARTN</name>
<dbReference type="Proteomes" id="UP001196413">
    <property type="component" value="Unassembled WGS sequence"/>
</dbReference>
<dbReference type="EMBL" id="JAHQIW010003668">
    <property type="protein sequence ID" value="KAJ1359682.1"/>
    <property type="molecule type" value="Genomic_DNA"/>
</dbReference>
<evidence type="ECO:0000256" key="1">
    <source>
        <dbReference type="SAM" id="MobiDB-lite"/>
    </source>
</evidence>
<dbReference type="AlphaFoldDB" id="A0AAD5QRF7"/>
<reference evidence="2" key="1">
    <citation type="submission" date="2021-06" db="EMBL/GenBank/DDBJ databases">
        <title>Parelaphostrongylus tenuis whole genome reference sequence.</title>
        <authorList>
            <person name="Garwood T.J."/>
            <person name="Larsen P.A."/>
            <person name="Fountain-Jones N.M."/>
            <person name="Garbe J.R."/>
            <person name="Macchietto M.G."/>
            <person name="Kania S.A."/>
            <person name="Gerhold R.W."/>
            <person name="Richards J.E."/>
            <person name="Wolf T.M."/>
        </authorList>
    </citation>
    <scope>NUCLEOTIDE SEQUENCE</scope>
    <source>
        <strain evidence="2">MNPRO001-30</strain>
        <tissue evidence="2">Meninges</tissue>
    </source>
</reference>
<accession>A0AAD5QRF7</accession>
<keyword evidence="3" id="KW-1185">Reference proteome</keyword>
<comment type="caution">
    <text evidence="2">The sequence shown here is derived from an EMBL/GenBank/DDBJ whole genome shotgun (WGS) entry which is preliminary data.</text>
</comment>
<evidence type="ECO:0000313" key="2">
    <source>
        <dbReference type="EMBL" id="KAJ1359682.1"/>
    </source>
</evidence>